<comment type="similarity">
    <text evidence="1">Belongs to the TRAFAC class TrmE-Era-EngA-EngB-Septin-like GTPase superfamily. AIG1/Toc34/Toc159-like paraseptin GTPase family. IAN subfamily.</text>
</comment>
<keyword evidence="5" id="KW-0342">GTP-binding</keyword>
<organism evidence="8 9">
    <name type="scientific">Stichopus japonicus</name>
    <name type="common">Sea cucumber</name>
    <dbReference type="NCBI Taxonomy" id="307972"/>
    <lineage>
        <taxon>Eukaryota</taxon>
        <taxon>Metazoa</taxon>
        <taxon>Echinodermata</taxon>
        <taxon>Eleutherozoa</taxon>
        <taxon>Echinozoa</taxon>
        <taxon>Holothuroidea</taxon>
        <taxon>Aspidochirotacea</taxon>
        <taxon>Aspidochirotida</taxon>
        <taxon>Stichopodidae</taxon>
        <taxon>Apostichopus</taxon>
    </lineage>
</organism>
<dbReference type="CDD" id="cd01671">
    <property type="entry name" value="CARD"/>
    <property type="match status" value="1"/>
</dbReference>
<dbReference type="OrthoDB" id="8954335at2759"/>
<dbReference type="GO" id="GO:0042981">
    <property type="term" value="P:regulation of apoptotic process"/>
    <property type="evidence" value="ECO:0007669"/>
    <property type="project" value="InterPro"/>
</dbReference>
<dbReference type="PANTHER" id="PTHR10903">
    <property type="entry name" value="GTPASE, IMAP FAMILY MEMBER-RELATED"/>
    <property type="match status" value="1"/>
</dbReference>
<reference evidence="8 9" key="1">
    <citation type="journal article" date="2017" name="PLoS Biol.">
        <title>The sea cucumber genome provides insights into morphological evolution and visceral regeneration.</title>
        <authorList>
            <person name="Zhang X."/>
            <person name="Sun L."/>
            <person name="Yuan J."/>
            <person name="Sun Y."/>
            <person name="Gao Y."/>
            <person name="Zhang L."/>
            <person name="Li S."/>
            <person name="Dai H."/>
            <person name="Hamel J.F."/>
            <person name="Liu C."/>
            <person name="Yu Y."/>
            <person name="Liu S."/>
            <person name="Lin W."/>
            <person name="Guo K."/>
            <person name="Jin S."/>
            <person name="Xu P."/>
            <person name="Storey K.B."/>
            <person name="Huan P."/>
            <person name="Zhang T."/>
            <person name="Zhou Y."/>
            <person name="Zhang J."/>
            <person name="Lin C."/>
            <person name="Li X."/>
            <person name="Xing L."/>
            <person name="Huo D."/>
            <person name="Sun M."/>
            <person name="Wang L."/>
            <person name="Mercier A."/>
            <person name="Li F."/>
            <person name="Yang H."/>
            <person name="Xiang J."/>
        </authorList>
    </citation>
    <scope>NUCLEOTIDE SEQUENCE [LARGE SCALE GENOMIC DNA]</scope>
    <source>
        <strain evidence="8">Shaxun</strain>
        <tissue evidence="8">Muscle</tissue>
    </source>
</reference>
<dbReference type="SUPFAM" id="SSF47986">
    <property type="entry name" value="DEATH domain"/>
    <property type="match status" value="1"/>
</dbReference>
<dbReference type="AlphaFoldDB" id="A0A2G8LE16"/>
<evidence type="ECO:0000313" key="9">
    <source>
        <dbReference type="Proteomes" id="UP000230750"/>
    </source>
</evidence>
<evidence type="ECO:0000256" key="1">
    <source>
        <dbReference type="ARBA" id="ARBA00008535"/>
    </source>
</evidence>
<keyword evidence="2" id="KW-0217">Developmental protein</keyword>
<evidence type="ECO:0000313" key="8">
    <source>
        <dbReference type="EMBL" id="PIK58467.1"/>
    </source>
</evidence>
<gene>
    <name evidence="8" type="ORF">BSL78_04600</name>
</gene>
<keyword evidence="4" id="KW-0547">Nucleotide-binding</keyword>
<name>A0A2G8LE16_STIJA</name>
<dbReference type="Pfam" id="PF01079">
    <property type="entry name" value="Hint"/>
    <property type="match status" value="1"/>
</dbReference>
<proteinExistence type="inferred from homology"/>
<evidence type="ECO:0000259" key="6">
    <source>
        <dbReference type="PROSITE" id="PS50209"/>
    </source>
</evidence>
<keyword evidence="3" id="KW-0732">Signal</keyword>
<dbReference type="SUPFAM" id="SSF52540">
    <property type="entry name" value="P-loop containing nucleoside triphosphate hydrolases"/>
    <property type="match status" value="1"/>
</dbReference>
<dbReference type="GO" id="GO:0048731">
    <property type="term" value="P:system development"/>
    <property type="evidence" value="ECO:0007669"/>
    <property type="project" value="UniProtKB-ARBA"/>
</dbReference>
<dbReference type="PROSITE" id="PS51720">
    <property type="entry name" value="G_AIG1"/>
    <property type="match status" value="1"/>
</dbReference>
<dbReference type="GO" id="GO:0005525">
    <property type="term" value="F:GTP binding"/>
    <property type="evidence" value="ECO:0007669"/>
    <property type="project" value="UniProtKB-KW"/>
</dbReference>
<dbReference type="InterPro" id="IPR027417">
    <property type="entry name" value="P-loop_NTPase"/>
</dbReference>
<dbReference type="Gene3D" id="1.10.533.10">
    <property type="entry name" value="Death Domain, Fas"/>
    <property type="match status" value="1"/>
</dbReference>
<dbReference type="InterPro" id="IPR036844">
    <property type="entry name" value="Hint_dom_sf"/>
</dbReference>
<dbReference type="Pfam" id="PF04548">
    <property type="entry name" value="AIG1"/>
    <property type="match status" value="1"/>
</dbReference>
<feature type="domain" description="AIG1-type G" evidence="7">
    <location>
        <begin position="99"/>
        <end position="319"/>
    </location>
</feature>
<evidence type="ECO:0000256" key="2">
    <source>
        <dbReference type="ARBA" id="ARBA00022473"/>
    </source>
</evidence>
<dbReference type="PANTHER" id="PTHR10903:SF184">
    <property type="entry name" value="GTP-BINDING PROTEIN A"/>
    <property type="match status" value="1"/>
</dbReference>
<dbReference type="InterPro" id="IPR003587">
    <property type="entry name" value="Hint_dom_N"/>
</dbReference>
<dbReference type="GO" id="GO:0016539">
    <property type="term" value="P:intein-mediated protein splicing"/>
    <property type="evidence" value="ECO:0007669"/>
    <property type="project" value="InterPro"/>
</dbReference>
<dbReference type="Proteomes" id="UP000230750">
    <property type="component" value="Unassembled WGS sequence"/>
</dbReference>
<dbReference type="PRINTS" id="PR00632">
    <property type="entry name" value="SONICHHOG"/>
</dbReference>
<dbReference type="InterPro" id="IPR001767">
    <property type="entry name" value="Hedgehog_Hint"/>
</dbReference>
<dbReference type="SUPFAM" id="SSF51294">
    <property type="entry name" value="Hedgehog/intein (Hint) domain"/>
    <property type="match status" value="1"/>
</dbReference>
<dbReference type="InterPro" id="IPR045058">
    <property type="entry name" value="GIMA/IAN/Toc"/>
</dbReference>
<accession>A0A2G8LE16</accession>
<protein>
    <recommendedName>
        <fullName evidence="10">AIG1-type G domain-containing protein</fullName>
    </recommendedName>
</protein>
<dbReference type="InterPro" id="IPR011029">
    <property type="entry name" value="DEATH-like_dom_sf"/>
</dbReference>
<evidence type="ECO:0000256" key="4">
    <source>
        <dbReference type="ARBA" id="ARBA00022741"/>
    </source>
</evidence>
<dbReference type="CDD" id="cd00081">
    <property type="entry name" value="Hint"/>
    <property type="match status" value="1"/>
</dbReference>
<dbReference type="InterPro" id="IPR001315">
    <property type="entry name" value="CARD"/>
</dbReference>
<dbReference type="GO" id="GO:0007267">
    <property type="term" value="P:cell-cell signaling"/>
    <property type="evidence" value="ECO:0007669"/>
    <property type="project" value="InterPro"/>
</dbReference>
<dbReference type="SMART" id="SM00114">
    <property type="entry name" value="CARD"/>
    <property type="match status" value="1"/>
</dbReference>
<dbReference type="PROSITE" id="PS50817">
    <property type="entry name" value="INTEIN_N_TER"/>
    <property type="match status" value="1"/>
</dbReference>
<dbReference type="PROSITE" id="PS50209">
    <property type="entry name" value="CARD"/>
    <property type="match status" value="1"/>
</dbReference>
<dbReference type="SMART" id="SM00306">
    <property type="entry name" value="HintN"/>
    <property type="match status" value="1"/>
</dbReference>
<evidence type="ECO:0000259" key="7">
    <source>
        <dbReference type="PROSITE" id="PS51720"/>
    </source>
</evidence>
<dbReference type="GO" id="GO:0016540">
    <property type="term" value="P:protein autoprocessing"/>
    <property type="evidence" value="ECO:0007669"/>
    <property type="project" value="InterPro"/>
</dbReference>
<dbReference type="EMBL" id="MRZV01000112">
    <property type="protein sequence ID" value="PIK58467.1"/>
    <property type="molecule type" value="Genomic_DNA"/>
</dbReference>
<keyword evidence="9" id="KW-1185">Reference proteome</keyword>
<evidence type="ECO:0000256" key="3">
    <source>
        <dbReference type="ARBA" id="ARBA00022729"/>
    </source>
</evidence>
<feature type="domain" description="CARD" evidence="6">
    <location>
        <begin position="3"/>
        <end position="79"/>
    </location>
</feature>
<dbReference type="InterPro" id="IPR006703">
    <property type="entry name" value="G_AIG1"/>
</dbReference>
<evidence type="ECO:0000256" key="5">
    <source>
        <dbReference type="ARBA" id="ARBA00023134"/>
    </source>
</evidence>
<dbReference type="SMART" id="SM00305">
    <property type="entry name" value="HintC"/>
    <property type="match status" value="1"/>
</dbReference>
<dbReference type="Pfam" id="PF00619">
    <property type="entry name" value="CARD"/>
    <property type="match status" value="1"/>
</dbReference>
<evidence type="ECO:0008006" key="10">
    <source>
        <dbReference type="Google" id="ProtNLM"/>
    </source>
</evidence>
<sequence length="569" mass="63541">MAMTTLQRNTLNKTLEVLPEDFDVIPAIIHFKSKGIFTEGDEENIIAKVTKKEKVMEFVTTIEKKGTEAYSIFYEYLKNCPGSQHLAKEPERKSREGIPEKINILLIGKTGSGKSATGNTIIGSSSFQAACSSQSVTRTIDKKVLITEKGIKITVIDTPGLFDTAKCTVNETIQNEDLMLEIAKTMISFNAGIHLFLLIYSSTVRFTKEEQETIKAIEKILGKDIYSNCVVILTNARAQFGGNKMEPLKDYVKREIETGGKFAELLAQVKGNIIAVENCFDDNFLEENIARNFFVSCSRNLKPFLTSQTVSDLEKLEVQIKQGKVPAEIITQVSNNLSTEQKELLGEDAIEREIVKQLTEQSQLIEECRESAKKCFAGSTKVSIKLRGNAKISNVKVGDEILVYDENGHLFYDKVYLFSHAIEDESITFIRLKTSSGKELFISPGHLLPAGSLCRNVSATDISIGDIIFTLQNSEMTSDTVTSITYELCRGAYCPMTMHGTIVVNDVAASCYTTFFPARLAHVLLSPIRFLFGYLPLHLFNGLFPYDAEEGMPILLLRCRNMITTWRSF</sequence>
<dbReference type="InterPro" id="IPR001657">
    <property type="entry name" value="Hedgehog"/>
</dbReference>
<dbReference type="STRING" id="307972.A0A2G8LE16"/>
<dbReference type="Gene3D" id="2.170.16.10">
    <property type="entry name" value="Hedgehog/Intein (Hint) domain"/>
    <property type="match status" value="1"/>
</dbReference>
<dbReference type="Gene3D" id="3.40.50.300">
    <property type="entry name" value="P-loop containing nucleotide triphosphate hydrolases"/>
    <property type="match status" value="1"/>
</dbReference>
<dbReference type="InterPro" id="IPR003586">
    <property type="entry name" value="Hint_dom_C"/>
</dbReference>
<comment type="caution">
    <text evidence="8">The sequence shown here is derived from an EMBL/GenBank/DDBJ whole genome shotgun (WGS) entry which is preliminary data.</text>
</comment>
<dbReference type="InterPro" id="IPR006141">
    <property type="entry name" value="Intein_N"/>
</dbReference>